<name>A0ABT8HSL3_9BACL</name>
<proteinExistence type="predicted"/>
<protein>
    <submittedName>
        <fullName evidence="2">Uncharacterized protein</fullName>
    </submittedName>
</protein>
<keyword evidence="1" id="KW-0812">Transmembrane</keyword>
<keyword evidence="1" id="KW-1133">Transmembrane helix</keyword>
<reference evidence="2" key="1">
    <citation type="submission" date="2023-07" db="EMBL/GenBank/DDBJ databases">
        <title>Fictibacillus sp. isolated from freshwater pond.</title>
        <authorList>
            <person name="Kirdat K."/>
            <person name="Bhat A."/>
            <person name="Mourya A."/>
            <person name="Yadav A."/>
        </authorList>
    </citation>
    <scope>NUCLEOTIDE SEQUENCE</scope>
    <source>
        <strain evidence="2">NE201</strain>
    </source>
</reference>
<evidence type="ECO:0000313" key="2">
    <source>
        <dbReference type="EMBL" id="MDN4523770.1"/>
    </source>
</evidence>
<keyword evidence="3" id="KW-1185">Reference proteome</keyword>
<dbReference type="EMBL" id="JAUHTR010000001">
    <property type="protein sequence ID" value="MDN4523770.1"/>
    <property type="molecule type" value="Genomic_DNA"/>
</dbReference>
<gene>
    <name evidence="2" type="ORF">QYB97_04755</name>
</gene>
<feature type="transmembrane region" description="Helical" evidence="1">
    <location>
        <begin position="52"/>
        <end position="73"/>
    </location>
</feature>
<keyword evidence="1" id="KW-0472">Membrane</keyword>
<accession>A0ABT8HSL3</accession>
<comment type="caution">
    <text evidence="2">The sequence shown here is derived from an EMBL/GenBank/DDBJ whole genome shotgun (WGS) entry which is preliminary data.</text>
</comment>
<evidence type="ECO:0000313" key="3">
    <source>
        <dbReference type="Proteomes" id="UP001172721"/>
    </source>
</evidence>
<dbReference type="Proteomes" id="UP001172721">
    <property type="component" value="Unassembled WGS sequence"/>
</dbReference>
<sequence>MLMWILMAAGFILCAGGLVWTWKTLQSKRTKNASDGEVNAAVARHNIVLNPVLLAFVFFSIAVLIIIYAFYFIRT</sequence>
<dbReference type="RefSeq" id="WP_301164780.1">
    <property type="nucleotide sequence ID" value="NZ_JAUHTR010000001.1"/>
</dbReference>
<evidence type="ECO:0000256" key="1">
    <source>
        <dbReference type="SAM" id="Phobius"/>
    </source>
</evidence>
<organism evidence="2 3">
    <name type="scientific">Fictibacillus fluitans</name>
    <dbReference type="NCBI Taxonomy" id="3058422"/>
    <lineage>
        <taxon>Bacteria</taxon>
        <taxon>Bacillati</taxon>
        <taxon>Bacillota</taxon>
        <taxon>Bacilli</taxon>
        <taxon>Bacillales</taxon>
        <taxon>Fictibacillaceae</taxon>
        <taxon>Fictibacillus</taxon>
    </lineage>
</organism>